<comment type="caution">
    <text evidence="1">The sequence shown here is derived from an EMBL/GenBank/DDBJ whole genome shotgun (WGS) entry which is preliminary data.</text>
</comment>
<organism evidence="1">
    <name type="scientific">uncultured bacterium</name>
    <name type="common">gcode 4</name>
    <dbReference type="NCBI Taxonomy" id="1234023"/>
    <lineage>
        <taxon>Bacteria</taxon>
        <taxon>environmental samples</taxon>
    </lineage>
</organism>
<protein>
    <submittedName>
        <fullName evidence="1">Uncharacterized protein</fullName>
    </submittedName>
</protein>
<name>K2AXI0_9BACT</name>
<sequence>MWAKSLENNSSKWGTPRRQETLSIFDPVKTAEYIRQIEEQWRIAWEELDQLKKRQENPKQLRQIPLSLDALEKSWLESNNFRVDSSKWEMWLDLLSEVEFLINPEKDIIELKVDWKKEQLFTQEAAIRETQKYGKKLPTKLDWQKISASYWQDWERLSKELWLKPVGYWDWPKKKFYLDNMAHFWAIDSNDKLGYSIHFDRSNILINQINNTKNFLPVRSLKD</sequence>
<evidence type="ECO:0000313" key="1">
    <source>
        <dbReference type="EMBL" id="EKD66476.1"/>
    </source>
</evidence>
<accession>K2AXI0</accession>
<dbReference type="AlphaFoldDB" id="K2AXI0"/>
<gene>
    <name evidence="1" type="ORF">ACD_49C00038G0010</name>
</gene>
<proteinExistence type="predicted"/>
<dbReference type="EMBL" id="AMFJ01021624">
    <property type="protein sequence ID" value="EKD66476.1"/>
    <property type="molecule type" value="Genomic_DNA"/>
</dbReference>
<reference evidence="1" key="1">
    <citation type="journal article" date="2012" name="Science">
        <title>Fermentation, hydrogen, and sulfur metabolism in multiple uncultivated bacterial phyla.</title>
        <authorList>
            <person name="Wrighton K.C."/>
            <person name="Thomas B.C."/>
            <person name="Sharon I."/>
            <person name="Miller C.S."/>
            <person name="Castelle C.J."/>
            <person name="VerBerkmoes N.C."/>
            <person name="Wilkins M.J."/>
            <person name="Hettich R.L."/>
            <person name="Lipton M.S."/>
            <person name="Williams K.H."/>
            <person name="Long P.E."/>
            <person name="Banfield J.F."/>
        </authorList>
    </citation>
    <scope>NUCLEOTIDE SEQUENCE [LARGE SCALE GENOMIC DNA]</scope>
</reference>